<organism evidence="7 8">
    <name type="scientific">Ranitomeya imitator</name>
    <name type="common">mimic poison frog</name>
    <dbReference type="NCBI Taxonomy" id="111125"/>
    <lineage>
        <taxon>Eukaryota</taxon>
        <taxon>Metazoa</taxon>
        <taxon>Chordata</taxon>
        <taxon>Craniata</taxon>
        <taxon>Vertebrata</taxon>
        <taxon>Euteleostomi</taxon>
        <taxon>Amphibia</taxon>
        <taxon>Batrachia</taxon>
        <taxon>Anura</taxon>
        <taxon>Neobatrachia</taxon>
        <taxon>Hyloidea</taxon>
        <taxon>Dendrobatidae</taxon>
        <taxon>Dendrobatinae</taxon>
        <taxon>Ranitomeya</taxon>
    </lineage>
</organism>
<dbReference type="PANTHER" id="PTHR15354:SF1">
    <property type="entry name" value="LEUCINE-RICH REPEAT-CONTAINING PROTEIN 41"/>
    <property type="match status" value="1"/>
</dbReference>
<reference evidence="7" key="1">
    <citation type="submission" date="2023-07" db="EMBL/GenBank/DDBJ databases">
        <authorList>
            <person name="Stuckert A."/>
        </authorList>
    </citation>
    <scope>NUCLEOTIDE SEQUENCE</scope>
</reference>
<dbReference type="Gene3D" id="3.80.10.10">
    <property type="entry name" value="Ribonuclease Inhibitor"/>
    <property type="match status" value="2"/>
</dbReference>
<keyword evidence="4" id="KW-0677">Repeat</keyword>
<dbReference type="Proteomes" id="UP001176940">
    <property type="component" value="Unassembled WGS sequence"/>
</dbReference>
<keyword evidence="8" id="KW-1185">Reference proteome</keyword>
<feature type="compositionally biased region" description="Low complexity" evidence="6">
    <location>
        <begin position="140"/>
        <end position="152"/>
    </location>
</feature>
<keyword evidence="2" id="KW-0597">Phosphoprotein</keyword>
<keyword evidence="3" id="KW-0433">Leucine-rich repeat</keyword>
<proteinExistence type="predicted"/>
<evidence type="ECO:0000313" key="7">
    <source>
        <dbReference type="EMBL" id="CAJ0917648.1"/>
    </source>
</evidence>
<evidence type="ECO:0000256" key="2">
    <source>
        <dbReference type="ARBA" id="ARBA00022553"/>
    </source>
</evidence>
<evidence type="ECO:0000313" key="8">
    <source>
        <dbReference type="Proteomes" id="UP001176940"/>
    </source>
</evidence>
<sequence length="470" mass="52249">MNIYYLERIEQTAVQKGLSTQSIWCKLWNDIMKSKPSRFGTVTCWRKKFLESFFHNVLRGILDVSSDHRLIDHRFSPLMHSSRHVSELTICNKQQGVTELPQAVVECLTQSVETLKFLHLRSSDPARRSPCACSCTISSTTGGRGEGSTPETTPKEEKAGVGASPLLGVIHYRSVRALNLHNVPLTLSSCRSLCHLLCSWTALERLTMAYNDLGANIQLVLESLSALSRAPSCCLRVFSLSDFTTFVPMLELAHAVLRIFPQLQLLSLSYDLESPSEWVRAAEVTVPCAGVTSSAGVGEAAILSPHSCLLTVSAENRLQTLELRFPQDPVQVERLVSVLTASRSLLELSLDNATFPGQDDLRRVLRVIADGNTSLRRLSFHDMKMSDAHCEILHLLNHSRLEEMKFSFCRLFEEGSGDFLMDFVAAIKRNPNVRILKLSGNRLGNEGLCVLADLFSSSDAVCGIHYLDVR</sequence>
<comment type="caution">
    <text evidence="7">The sequence shown here is derived from an EMBL/GenBank/DDBJ whole genome shotgun (WGS) entry which is preliminary data.</text>
</comment>
<evidence type="ECO:0000256" key="1">
    <source>
        <dbReference type="ARBA" id="ARBA00014201"/>
    </source>
</evidence>
<gene>
    <name evidence="7" type="ORF">RIMI_LOCUS574241</name>
</gene>
<evidence type="ECO:0000256" key="5">
    <source>
        <dbReference type="ARBA" id="ARBA00022786"/>
    </source>
</evidence>
<keyword evidence="5" id="KW-0833">Ubl conjugation pathway</keyword>
<feature type="region of interest" description="Disordered" evidence="6">
    <location>
        <begin position="140"/>
        <end position="159"/>
    </location>
</feature>
<dbReference type="EMBL" id="CAUEEQ010000694">
    <property type="protein sequence ID" value="CAJ0917648.1"/>
    <property type="molecule type" value="Genomic_DNA"/>
</dbReference>
<dbReference type="InterPro" id="IPR026137">
    <property type="entry name" value="Leu_rpt_41"/>
</dbReference>
<dbReference type="SMART" id="SM00368">
    <property type="entry name" value="LRR_RI"/>
    <property type="match status" value="3"/>
</dbReference>
<evidence type="ECO:0000256" key="3">
    <source>
        <dbReference type="ARBA" id="ARBA00022614"/>
    </source>
</evidence>
<dbReference type="SUPFAM" id="SSF52047">
    <property type="entry name" value="RNI-like"/>
    <property type="match status" value="1"/>
</dbReference>
<dbReference type="PANTHER" id="PTHR15354">
    <property type="entry name" value="MUF1"/>
    <property type="match status" value="1"/>
</dbReference>
<dbReference type="InterPro" id="IPR032675">
    <property type="entry name" value="LRR_dom_sf"/>
</dbReference>
<name>A0ABN9KT83_9NEOB</name>
<accession>A0ABN9KT83</accession>
<evidence type="ECO:0000256" key="4">
    <source>
        <dbReference type="ARBA" id="ARBA00022737"/>
    </source>
</evidence>
<evidence type="ECO:0000256" key="6">
    <source>
        <dbReference type="SAM" id="MobiDB-lite"/>
    </source>
</evidence>
<protein>
    <recommendedName>
        <fullName evidence="1">Leucine-rich repeat-containing protein 41</fullName>
    </recommendedName>
</protein>